<sequence>MSGTPPIRGSTPVGDEGETSQGNRPTQEGTEDTSGPNAPTLPHPRPRNQGERIANLEQLTRELLQRTEDQTQEVTQLRADNEDLQRRLERAGSQVTSRRTGRDTSERIEEDLDTMANAIKSNEEKPKDVKFPPNMEKFNGYKGDLLDFLTDCNDWIDLNPQSLNTDDRKIRLVGGMMEGGPKGWYRQYRSMDEADQPHFMTNYEEFCKELDRNWGDPDRKASYERDTPPSSGNNGYLRYPSDDRLLPTTFYGGLKDEIKDEVAREGREENFNDLVDQAIRIDNRLQARKKERRDTHSSNSYQGQTNLQRKPNTQERKSRTTTYRGNGRETIVTEKDSVTTTTRDDYKKNLDSSGRLSKEEMDRRKRLGLCFYCGKMHESWGDCPLRKQRARERIGAAPVIPKMKGARTHPLGILTQSPAEGN</sequence>
<dbReference type="PANTHER" id="PTHR15503:SF22">
    <property type="entry name" value="TRANSPOSON TY3-I GAG POLYPROTEIN"/>
    <property type="match status" value="1"/>
</dbReference>
<evidence type="ECO:0008006" key="4">
    <source>
        <dbReference type="Google" id="ProtNLM"/>
    </source>
</evidence>
<feature type="compositionally biased region" description="Polar residues" evidence="1">
    <location>
        <begin position="297"/>
        <end position="311"/>
    </location>
</feature>
<evidence type="ECO:0000313" key="3">
    <source>
        <dbReference type="Proteomes" id="UP000002748"/>
    </source>
</evidence>
<protein>
    <recommendedName>
        <fullName evidence="4">Retrotransposon gag domain-containing protein</fullName>
    </recommendedName>
</protein>
<gene>
    <name evidence="2" type="ORF">A1Q1_05388</name>
</gene>
<dbReference type="GeneID" id="25988900"/>
<dbReference type="VEuPathDB" id="FungiDB:A1Q1_05388"/>
<dbReference type="InterPro" id="IPR032567">
    <property type="entry name" value="RTL1-rel"/>
</dbReference>
<dbReference type="KEGG" id="tasa:A1Q1_05388"/>
<dbReference type="PANTHER" id="PTHR15503">
    <property type="entry name" value="LDOC1 RELATED"/>
    <property type="match status" value="1"/>
</dbReference>
<feature type="region of interest" description="Disordered" evidence="1">
    <location>
        <begin position="217"/>
        <end position="242"/>
    </location>
</feature>
<evidence type="ECO:0000313" key="2">
    <source>
        <dbReference type="EMBL" id="EJT46093.1"/>
    </source>
</evidence>
<reference evidence="2 3" key="1">
    <citation type="journal article" date="2012" name="Eukaryot. Cell">
        <title>Draft genome sequence of CBS 2479, the standard type strain of Trichosporon asahii.</title>
        <authorList>
            <person name="Yang R.Y."/>
            <person name="Li H.T."/>
            <person name="Zhu H."/>
            <person name="Zhou G.P."/>
            <person name="Wang M."/>
            <person name="Wang L."/>
        </authorList>
    </citation>
    <scope>NUCLEOTIDE SEQUENCE [LARGE SCALE GENOMIC DNA]</scope>
    <source>
        <strain evidence="3">ATCC 90039 / CBS 2479 / JCM 2466 / KCTC 7840 / NCYC 2677 / UAMH 7654</strain>
    </source>
</reference>
<dbReference type="AlphaFoldDB" id="J5Q8W8"/>
<feature type="compositionally biased region" description="Basic and acidic residues" evidence="1">
    <location>
        <begin position="79"/>
        <end position="90"/>
    </location>
</feature>
<dbReference type="RefSeq" id="XP_014177595.1">
    <property type="nucleotide sequence ID" value="XM_014322120.1"/>
</dbReference>
<dbReference type="Proteomes" id="UP000002748">
    <property type="component" value="Unassembled WGS sequence"/>
</dbReference>
<feature type="compositionally biased region" description="Polar residues" evidence="1">
    <location>
        <begin position="19"/>
        <end position="37"/>
    </location>
</feature>
<dbReference type="EMBL" id="ALBS01000306">
    <property type="protein sequence ID" value="EJT46093.1"/>
    <property type="molecule type" value="Genomic_DNA"/>
</dbReference>
<feature type="compositionally biased region" description="Basic and acidic residues" evidence="1">
    <location>
        <begin position="217"/>
        <end position="227"/>
    </location>
</feature>
<feature type="region of interest" description="Disordered" evidence="1">
    <location>
        <begin position="285"/>
        <end position="352"/>
    </location>
</feature>
<feature type="compositionally biased region" description="Basic and acidic residues" evidence="1">
    <location>
        <begin position="331"/>
        <end position="352"/>
    </location>
</feature>
<comment type="caution">
    <text evidence="2">The sequence shown here is derived from an EMBL/GenBank/DDBJ whole genome shotgun (WGS) entry which is preliminary data.</text>
</comment>
<name>J5Q8W8_TRIAS</name>
<dbReference type="OrthoDB" id="5582182at2759"/>
<feature type="region of interest" description="Disordered" evidence="1">
    <location>
        <begin position="1"/>
        <end position="104"/>
    </location>
</feature>
<feature type="compositionally biased region" description="Basic and acidic residues" evidence="1">
    <location>
        <begin position="59"/>
        <end position="69"/>
    </location>
</feature>
<accession>J5Q8W8</accession>
<organism evidence="2 3">
    <name type="scientific">Trichosporon asahii var. asahii (strain ATCC 90039 / CBS 2479 / JCM 2466 / KCTC 7840 / NBRC 103889/ NCYC 2677 / UAMH 7654)</name>
    <name type="common">Yeast</name>
    <dbReference type="NCBI Taxonomy" id="1186058"/>
    <lineage>
        <taxon>Eukaryota</taxon>
        <taxon>Fungi</taxon>
        <taxon>Dikarya</taxon>
        <taxon>Basidiomycota</taxon>
        <taxon>Agaricomycotina</taxon>
        <taxon>Tremellomycetes</taxon>
        <taxon>Trichosporonales</taxon>
        <taxon>Trichosporonaceae</taxon>
        <taxon>Trichosporon</taxon>
    </lineage>
</organism>
<evidence type="ECO:0000256" key="1">
    <source>
        <dbReference type="SAM" id="MobiDB-lite"/>
    </source>
</evidence>
<proteinExistence type="predicted"/>
<dbReference type="HOGENOM" id="CLU_000384_20_1_1"/>